<dbReference type="AlphaFoldDB" id="A2EX20"/>
<evidence type="ECO:0000313" key="2">
    <source>
        <dbReference type="Proteomes" id="UP000001542"/>
    </source>
</evidence>
<dbReference type="InParanoid" id="A2EX20"/>
<name>A2EX20_TRIV3</name>
<proteinExistence type="predicted"/>
<evidence type="ECO:0000313" key="1">
    <source>
        <dbReference type="EMBL" id="EAY02797.1"/>
    </source>
</evidence>
<keyword evidence="2" id="KW-1185">Reference proteome</keyword>
<reference evidence="1" key="1">
    <citation type="submission" date="2006-10" db="EMBL/GenBank/DDBJ databases">
        <authorList>
            <person name="Amadeo P."/>
            <person name="Zhao Q."/>
            <person name="Wortman J."/>
            <person name="Fraser-Liggett C."/>
            <person name="Carlton J."/>
        </authorList>
    </citation>
    <scope>NUCLEOTIDE SEQUENCE</scope>
    <source>
        <strain evidence="1">G3</strain>
    </source>
</reference>
<organism evidence="1 2">
    <name type="scientific">Trichomonas vaginalis (strain ATCC PRA-98 / G3)</name>
    <dbReference type="NCBI Taxonomy" id="412133"/>
    <lineage>
        <taxon>Eukaryota</taxon>
        <taxon>Metamonada</taxon>
        <taxon>Parabasalia</taxon>
        <taxon>Trichomonadida</taxon>
        <taxon>Trichomonadidae</taxon>
        <taxon>Trichomonas</taxon>
    </lineage>
</organism>
<accession>A2EX20</accession>
<dbReference type="EMBL" id="DS113524">
    <property type="protein sequence ID" value="EAY02797.1"/>
    <property type="molecule type" value="Genomic_DNA"/>
</dbReference>
<dbReference type="VEuPathDB" id="TrichDB:TVAGG3_0442480"/>
<dbReference type="VEuPathDB" id="TrichDB:TVAG_008050"/>
<dbReference type="KEGG" id="tva:4760637"/>
<dbReference type="RefSeq" id="XP_001315020.1">
    <property type="nucleotide sequence ID" value="XM_001314985.1"/>
</dbReference>
<gene>
    <name evidence="1" type="ORF">TVAG_008050</name>
</gene>
<dbReference type="Proteomes" id="UP000001542">
    <property type="component" value="Unassembled WGS sequence"/>
</dbReference>
<reference evidence="1" key="2">
    <citation type="journal article" date="2007" name="Science">
        <title>Draft genome sequence of the sexually transmitted pathogen Trichomonas vaginalis.</title>
        <authorList>
            <person name="Carlton J.M."/>
            <person name="Hirt R.P."/>
            <person name="Silva J.C."/>
            <person name="Delcher A.L."/>
            <person name="Schatz M."/>
            <person name="Zhao Q."/>
            <person name="Wortman J.R."/>
            <person name="Bidwell S.L."/>
            <person name="Alsmark U.C.M."/>
            <person name="Besteiro S."/>
            <person name="Sicheritz-Ponten T."/>
            <person name="Noel C.J."/>
            <person name="Dacks J.B."/>
            <person name="Foster P.G."/>
            <person name="Simillion C."/>
            <person name="Van de Peer Y."/>
            <person name="Miranda-Saavedra D."/>
            <person name="Barton G.J."/>
            <person name="Westrop G.D."/>
            <person name="Mueller S."/>
            <person name="Dessi D."/>
            <person name="Fiori P.L."/>
            <person name="Ren Q."/>
            <person name="Paulsen I."/>
            <person name="Zhang H."/>
            <person name="Bastida-Corcuera F.D."/>
            <person name="Simoes-Barbosa A."/>
            <person name="Brown M.T."/>
            <person name="Hayes R.D."/>
            <person name="Mukherjee M."/>
            <person name="Okumura C.Y."/>
            <person name="Schneider R."/>
            <person name="Smith A.J."/>
            <person name="Vanacova S."/>
            <person name="Villalvazo M."/>
            <person name="Haas B.J."/>
            <person name="Pertea M."/>
            <person name="Feldblyum T.V."/>
            <person name="Utterback T.R."/>
            <person name="Shu C.L."/>
            <person name="Osoegawa K."/>
            <person name="de Jong P.J."/>
            <person name="Hrdy I."/>
            <person name="Horvathova L."/>
            <person name="Zubacova Z."/>
            <person name="Dolezal P."/>
            <person name="Malik S.B."/>
            <person name="Logsdon J.M. Jr."/>
            <person name="Henze K."/>
            <person name="Gupta A."/>
            <person name="Wang C.C."/>
            <person name="Dunne R.L."/>
            <person name="Upcroft J.A."/>
            <person name="Upcroft P."/>
            <person name="White O."/>
            <person name="Salzberg S.L."/>
            <person name="Tang P."/>
            <person name="Chiu C.-H."/>
            <person name="Lee Y.-S."/>
            <person name="Embley T.M."/>
            <person name="Coombs G.H."/>
            <person name="Mottram J.C."/>
            <person name="Tachezy J."/>
            <person name="Fraser-Liggett C.M."/>
            <person name="Johnson P.J."/>
        </authorList>
    </citation>
    <scope>NUCLEOTIDE SEQUENCE [LARGE SCALE GENOMIC DNA]</scope>
    <source>
        <strain evidence="1">G3</strain>
    </source>
</reference>
<protein>
    <submittedName>
        <fullName evidence="1">Uncharacterized protein</fullName>
    </submittedName>
</protein>
<sequence>MSKGSNTSLLETLKLKMNSLGPVDARSLQKILNTFTNFGDDFRRYRKNQLSGVPNTVIVAICKVLNSVGYKICVSRETERYNDIADLCIQQHWNNCLSEIFPHIHYVKPNTIILNRKYEFDPLRTLYTSAMQNYIGGTPFKSIEEMICTNESNTVSFIAHMKMEEFSFIATFQKVGTVHSLLSYVTYRKGNIFIFDSRLKKIKKKLLQDGTNFDLSTKTVGNIQELIDAVSEKPTFEKTFSREIKSAKVINPPLPPPQQPLLFRDNPPPFFQKHTAIDIIPPLILPIVKEARKESPFIFPTIPSLKS</sequence>